<keyword evidence="2" id="KW-1185">Reference proteome</keyword>
<dbReference type="SUPFAM" id="SSF103642">
    <property type="entry name" value="Sec-C motif"/>
    <property type="match status" value="1"/>
</dbReference>
<gene>
    <name evidence="1" type="ORF">ABFW12_16355</name>
</gene>
<accession>A0ABV3VEF8</accession>
<proteinExistence type="predicted"/>
<dbReference type="Gene3D" id="3.10.450.50">
    <property type="match status" value="1"/>
</dbReference>
<dbReference type="Pfam" id="PF02810">
    <property type="entry name" value="SEC-C"/>
    <property type="match status" value="1"/>
</dbReference>
<dbReference type="InterPro" id="IPR004027">
    <property type="entry name" value="SEC_C_motif"/>
</dbReference>
<dbReference type="Proteomes" id="UP001558474">
    <property type="component" value="Unassembled WGS sequence"/>
</dbReference>
<protein>
    <submittedName>
        <fullName evidence="1">SEC-C metal-binding domain-containing protein</fullName>
    </submittedName>
</protein>
<organism evidence="1 2">
    <name type="scientific">Mycolicibacterium porcinum</name>
    <dbReference type="NCBI Taxonomy" id="39693"/>
    <lineage>
        <taxon>Bacteria</taxon>
        <taxon>Bacillati</taxon>
        <taxon>Actinomycetota</taxon>
        <taxon>Actinomycetes</taxon>
        <taxon>Mycobacteriales</taxon>
        <taxon>Mycobacteriaceae</taxon>
        <taxon>Mycolicibacterium</taxon>
    </lineage>
</organism>
<evidence type="ECO:0000313" key="2">
    <source>
        <dbReference type="Proteomes" id="UP001558474"/>
    </source>
</evidence>
<evidence type="ECO:0000313" key="1">
    <source>
        <dbReference type="EMBL" id="MEX3739801.1"/>
    </source>
</evidence>
<dbReference type="EMBL" id="JBDLOU010000032">
    <property type="protein sequence ID" value="MEX3739801.1"/>
    <property type="molecule type" value="Genomic_DNA"/>
</dbReference>
<name>A0ABV3VEF8_9MYCO</name>
<comment type="caution">
    <text evidence="1">The sequence shown here is derived from an EMBL/GenBank/DDBJ whole genome shotgun (WGS) entry which is preliminary data.</text>
</comment>
<reference evidence="1 2" key="1">
    <citation type="submission" date="2024-04" db="EMBL/GenBank/DDBJ databases">
        <title>Genomic Markers of Mycobacteria.</title>
        <authorList>
            <person name="Soliman M.S."/>
            <person name="Elkholy A."/>
            <person name="Soliman N.S."/>
            <person name="Abbas A."/>
            <person name="Khayrat S."/>
            <person name="Shawky S."/>
        </authorList>
    </citation>
    <scope>NUCLEOTIDE SEQUENCE [LARGE SCALE GENOMIC DNA]</scope>
    <source>
        <strain evidence="1 2">Egy-CU-AM5</strain>
    </source>
</reference>
<dbReference type="RefSeq" id="WP_368573328.1">
    <property type="nucleotide sequence ID" value="NZ_JBDLOU010000032.1"/>
</dbReference>
<sequence>MTNDYAVATALGNRRLDRLNENTERIVQLADSVPAFTESLTHLLLPLKTTGAAAQAKEIEHLINPDPRDEWSYITFGSPDGRKFAKGSPFMHRMGSLGSNEWFITFTLSEQFMRLGAWWFTQVWRAAELASAARGALNDWSVLTAAACARSLLEGAAYLADELPALIGLWDGFKRQGDPSIESLNTFVQELNTHITTLQYASRIGQSKKQPGLVQSKNVMTYMRKLDKRETTSDVMDIYEWLCDAVHPSFGSASTYIAASLRDNARTHVFERYERHPLETLVTMSRGLHPRVAQKAADAIIMATRILSEDLVRARWVVEDLCLTADVAKALKLKATLAHSRPGRNATCPCGSGRKFKRCVHRWGEVGIPRLSDHMSGATD</sequence>